<proteinExistence type="predicted"/>
<dbReference type="GO" id="GO:0071732">
    <property type="term" value="P:cellular response to nitric oxide"/>
    <property type="evidence" value="ECO:0007669"/>
    <property type="project" value="UniProtKB-ARBA"/>
</dbReference>
<comment type="catalytic activity">
    <reaction evidence="6">
        <text>3',3'-c-di-GMP + H2O = 5'-phosphoguanylyl(3'-&gt;5')guanosine + H(+)</text>
        <dbReference type="Rhea" id="RHEA:24902"/>
        <dbReference type="ChEBI" id="CHEBI:15377"/>
        <dbReference type="ChEBI" id="CHEBI:15378"/>
        <dbReference type="ChEBI" id="CHEBI:58754"/>
        <dbReference type="ChEBI" id="CHEBI:58805"/>
        <dbReference type="EC" id="3.1.4.52"/>
    </reaction>
    <physiologicalReaction direction="left-to-right" evidence="6">
        <dbReference type="Rhea" id="RHEA:24903"/>
    </physiologicalReaction>
</comment>
<dbReference type="SMART" id="SM00052">
    <property type="entry name" value="EAL"/>
    <property type="match status" value="1"/>
</dbReference>
<dbReference type="InterPro" id="IPR043128">
    <property type="entry name" value="Rev_trsase/Diguanyl_cyclase"/>
</dbReference>
<dbReference type="CDD" id="cd00130">
    <property type="entry name" value="PAS"/>
    <property type="match status" value="1"/>
</dbReference>
<keyword evidence="5 7" id="KW-0472">Membrane</keyword>
<evidence type="ECO:0000313" key="12">
    <source>
        <dbReference type="EMBL" id="TCP16037.1"/>
    </source>
</evidence>
<dbReference type="PROSITE" id="PS50883">
    <property type="entry name" value="EAL"/>
    <property type="match status" value="1"/>
</dbReference>
<dbReference type="SMART" id="SM00086">
    <property type="entry name" value="PAC"/>
    <property type="match status" value="1"/>
</dbReference>
<feature type="transmembrane region" description="Helical" evidence="7">
    <location>
        <begin position="12"/>
        <end position="35"/>
    </location>
</feature>
<dbReference type="OrthoDB" id="9813903at2"/>
<evidence type="ECO:0000256" key="2">
    <source>
        <dbReference type="ARBA" id="ARBA00022475"/>
    </source>
</evidence>
<dbReference type="SUPFAM" id="SSF55785">
    <property type="entry name" value="PYP-like sensor domain (PAS domain)"/>
    <property type="match status" value="1"/>
</dbReference>
<evidence type="ECO:0000313" key="13">
    <source>
        <dbReference type="Proteomes" id="UP000295182"/>
    </source>
</evidence>
<dbReference type="Pfam" id="PF00563">
    <property type="entry name" value="EAL"/>
    <property type="match status" value="1"/>
</dbReference>
<comment type="subcellular location">
    <subcellularLocation>
        <location evidence="1">Cell membrane</location>
        <topology evidence="1">Multi-pass membrane protein</topology>
    </subcellularLocation>
</comment>
<dbReference type="AlphaFoldDB" id="A0A4R2N5E6"/>
<evidence type="ECO:0000259" key="9">
    <source>
        <dbReference type="PROSITE" id="PS50113"/>
    </source>
</evidence>
<dbReference type="NCBIfam" id="TIGR00254">
    <property type="entry name" value="GGDEF"/>
    <property type="match status" value="1"/>
</dbReference>
<dbReference type="NCBIfam" id="TIGR00229">
    <property type="entry name" value="sensory_box"/>
    <property type="match status" value="1"/>
</dbReference>
<dbReference type="InterPro" id="IPR052155">
    <property type="entry name" value="Biofilm_reg_signaling"/>
</dbReference>
<gene>
    <name evidence="12" type="ORF">EV674_12125</name>
</gene>
<dbReference type="PROSITE" id="PS50113">
    <property type="entry name" value="PAC"/>
    <property type="match status" value="1"/>
</dbReference>
<dbReference type="SUPFAM" id="SSF55073">
    <property type="entry name" value="Nucleotide cyclase"/>
    <property type="match status" value="1"/>
</dbReference>
<dbReference type="Pfam" id="PF13426">
    <property type="entry name" value="PAS_9"/>
    <property type="match status" value="1"/>
</dbReference>
<dbReference type="Pfam" id="PF08269">
    <property type="entry name" value="dCache_2"/>
    <property type="match status" value="1"/>
</dbReference>
<dbReference type="InterPro" id="IPR035965">
    <property type="entry name" value="PAS-like_dom_sf"/>
</dbReference>
<feature type="domain" description="PAC" evidence="9">
    <location>
        <begin position="472"/>
        <end position="524"/>
    </location>
</feature>
<evidence type="ECO:0000256" key="1">
    <source>
        <dbReference type="ARBA" id="ARBA00004651"/>
    </source>
</evidence>
<dbReference type="Proteomes" id="UP000295182">
    <property type="component" value="Unassembled WGS sequence"/>
</dbReference>
<dbReference type="Gene3D" id="3.20.20.450">
    <property type="entry name" value="EAL domain"/>
    <property type="match status" value="1"/>
</dbReference>
<dbReference type="Pfam" id="PF00990">
    <property type="entry name" value="GGDEF"/>
    <property type="match status" value="1"/>
</dbReference>
<feature type="domain" description="GGDEF" evidence="11">
    <location>
        <begin position="556"/>
        <end position="694"/>
    </location>
</feature>
<evidence type="ECO:0000259" key="10">
    <source>
        <dbReference type="PROSITE" id="PS50883"/>
    </source>
</evidence>
<dbReference type="SMART" id="SM01049">
    <property type="entry name" value="Cache_2"/>
    <property type="match status" value="1"/>
</dbReference>
<dbReference type="InterPro" id="IPR001610">
    <property type="entry name" value="PAC"/>
</dbReference>
<evidence type="ECO:0000256" key="3">
    <source>
        <dbReference type="ARBA" id="ARBA00022692"/>
    </source>
</evidence>
<dbReference type="SMART" id="SM00091">
    <property type="entry name" value="PAS"/>
    <property type="match status" value="1"/>
</dbReference>
<dbReference type="GO" id="GO:0071111">
    <property type="term" value="F:cyclic-guanylate-specific phosphodiesterase activity"/>
    <property type="evidence" value="ECO:0007669"/>
    <property type="project" value="UniProtKB-EC"/>
</dbReference>
<evidence type="ECO:0000259" key="11">
    <source>
        <dbReference type="PROSITE" id="PS50887"/>
    </source>
</evidence>
<feature type="transmembrane region" description="Helical" evidence="7">
    <location>
        <begin position="361"/>
        <end position="382"/>
    </location>
</feature>
<evidence type="ECO:0000256" key="7">
    <source>
        <dbReference type="SAM" id="Phobius"/>
    </source>
</evidence>
<dbReference type="InterPro" id="IPR033480">
    <property type="entry name" value="sCache_2"/>
</dbReference>
<dbReference type="RefSeq" id="WP_119013504.1">
    <property type="nucleotide sequence ID" value="NZ_QXNC01000018.1"/>
</dbReference>
<dbReference type="InterPro" id="IPR000700">
    <property type="entry name" value="PAS-assoc_C"/>
</dbReference>
<protein>
    <submittedName>
        <fullName evidence="12">PAS domain S-box-containing protein/diguanylate cyclase (GGDEF)-like protein</fullName>
    </submittedName>
</protein>
<reference evidence="12 13" key="1">
    <citation type="submission" date="2019-03" db="EMBL/GenBank/DDBJ databases">
        <title>Genomic Encyclopedia of Type Strains, Phase IV (KMG-IV): sequencing the most valuable type-strain genomes for metagenomic binning, comparative biology and taxonomic classification.</title>
        <authorList>
            <person name="Goeker M."/>
        </authorList>
    </citation>
    <scope>NUCLEOTIDE SEQUENCE [LARGE SCALE GENOMIC DNA]</scope>
    <source>
        <strain evidence="12 13">DSM 1837</strain>
    </source>
</reference>
<evidence type="ECO:0000256" key="4">
    <source>
        <dbReference type="ARBA" id="ARBA00022989"/>
    </source>
</evidence>
<accession>A0A4R2N5E6</accession>
<dbReference type="InterPro" id="IPR035919">
    <property type="entry name" value="EAL_sf"/>
</dbReference>
<keyword evidence="3 7" id="KW-0812">Transmembrane</keyword>
<dbReference type="SUPFAM" id="SSF141868">
    <property type="entry name" value="EAL domain-like"/>
    <property type="match status" value="1"/>
</dbReference>
<dbReference type="Gene3D" id="3.30.450.20">
    <property type="entry name" value="PAS domain"/>
    <property type="match status" value="3"/>
</dbReference>
<dbReference type="InterPro" id="IPR004010">
    <property type="entry name" value="Double_Cache_2"/>
</dbReference>
<sequence>MRLSANETTMPRLHLIGTLGLVLIVTLAMAGFFSWQNIQEQRASLGRVEAAVSQEQKARLTAEMQSATDYLEFVRQRTASVLRRSAVEQVDMAMQMAQAIHARESGKRPAQEVQRLIVEALRPMRFFDGRGYFFIDDMQGRFVLLPTGPEFEGRNGIDNQDDTGHYIMRGLIEAARKPQGEGFSSYRWYRPDAPKQMAEKLAYVRRFEPYDWLIGTGDYLYEWENRQQQEALGRLRSLRFGASGHIGLLSSDGRSLLSPSNAALEGLLPRQMPSHARKALETLQATAQAGGGFVEYDWPRTDATAAAASEPVMGRKTALVSTYAPWGWVLVTSMFNDELRPMMDAERQAHEQGSTERRVRLALVLLAALALGVAGSFAFSHWSRHLFLRYHRELQNAQANLRIAAIAFESQEGIFVTDEHHTILRVNSAFTEITGFSATEAIGATPAMLRSGKHGPEFYAAMYESIRTSGAWSGEVWNRHKSGAIFLEWLTITAVQTEDGKVTHYVSTLTDITQRKAAEDEIRHLAFYDPLTRLPNRRLLLDRLHQALLTSRRTRRQGALMFIDLDNFKLINDTMGHDKGDMLLQQVAQRLVATVRQGDTVARLGGDEFVVVLENLSPQSHEAAKQAEVVAEKALLSLAQPCLLAGIEVKNSCSIGVVLFTDDNANADDLMKHADLAMYQAKEAGRNTLRFFDPEMHAAVVKRVALEKDLRKGLREGQLVLYYQAQVDALDRVLGAEALVRWHHPQLGMISPGDFIPLAEDSGLILPLGQWVLNAACEQLARWAQVPAHAALTLAVNVSGRQMHQPDFVAQVLETLERTGANPRRLKLELTESLLLDNQEDAITKMTALKAYGVGFSLDDFGTGYSSLAYLRRLPLSQLKIDGSFVHDLVNEPRATAIVRTIVTLADSLGLQVIAEGVETPEQRDCLARNGCHTCQGYLFGRPGPVEALNIYDTAPAATPA</sequence>
<dbReference type="InterPro" id="IPR000014">
    <property type="entry name" value="PAS"/>
</dbReference>
<dbReference type="FunFam" id="3.30.70.270:FF:000001">
    <property type="entry name" value="Diguanylate cyclase domain protein"/>
    <property type="match status" value="1"/>
</dbReference>
<evidence type="ECO:0000256" key="6">
    <source>
        <dbReference type="ARBA" id="ARBA00051114"/>
    </source>
</evidence>
<dbReference type="PANTHER" id="PTHR44757:SF2">
    <property type="entry name" value="BIOFILM ARCHITECTURE MAINTENANCE PROTEIN MBAA"/>
    <property type="match status" value="1"/>
</dbReference>
<keyword evidence="13" id="KW-1185">Reference proteome</keyword>
<dbReference type="CDD" id="cd01949">
    <property type="entry name" value="GGDEF"/>
    <property type="match status" value="1"/>
</dbReference>
<evidence type="ECO:0000256" key="5">
    <source>
        <dbReference type="ARBA" id="ARBA00023136"/>
    </source>
</evidence>
<dbReference type="CDD" id="cd01948">
    <property type="entry name" value="EAL"/>
    <property type="match status" value="1"/>
</dbReference>
<organism evidence="12 13">
    <name type="scientific">Simplicispira metamorpha</name>
    <dbReference type="NCBI Taxonomy" id="80881"/>
    <lineage>
        <taxon>Bacteria</taxon>
        <taxon>Pseudomonadati</taxon>
        <taxon>Pseudomonadota</taxon>
        <taxon>Betaproteobacteria</taxon>
        <taxon>Burkholderiales</taxon>
        <taxon>Comamonadaceae</taxon>
        <taxon>Simplicispira</taxon>
    </lineage>
</organism>
<keyword evidence="4 7" id="KW-1133">Transmembrane helix</keyword>
<dbReference type="FunFam" id="3.20.20.450:FF:000001">
    <property type="entry name" value="Cyclic di-GMP phosphodiesterase yahA"/>
    <property type="match status" value="1"/>
</dbReference>
<dbReference type="EMBL" id="SLXH01000021">
    <property type="protein sequence ID" value="TCP16037.1"/>
    <property type="molecule type" value="Genomic_DNA"/>
</dbReference>
<dbReference type="PROSITE" id="PS50112">
    <property type="entry name" value="PAS"/>
    <property type="match status" value="1"/>
</dbReference>
<dbReference type="Gene3D" id="3.30.70.270">
    <property type="match status" value="1"/>
</dbReference>
<dbReference type="InterPro" id="IPR000160">
    <property type="entry name" value="GGDEF_dom"/>
</dbReference>
<feature type="domain" description="PAS" evidence="8">
    <location>
        <begin position="414"/>
        <end position="443"/>
    </location>
</feature>
<dbReference type="SMART" id="SM00267">
    <property type="entry name" value="GGDEF"/>
    <property type="match status" value="1"/>
</dbReference>
<dbReference type="PROSITE" id="PS50887">
    <property type="entry name" value="GGDEF"/>
    <property type="match status" value="1"/>
</dbReference>
<dbReference type="GO" id="GO:0005886">
    <property type="term" value="C:plasma membrane"/>
    <property type="evidence" value="ECO:0007669"/>
    <property type="project" value="UniProtKB-SubCell"/>
</dbReference>
<dbReference type="InterPro" id="IPR029787">
    <property type="entry name" value="Nucleotide_cyclase"/>
</dbReference>
<name>A0A4R2N5E6_9BURK</name>
<dbReference type="PANTHER" id="PTHR44757">
    <property type="entry name" value="DIGUANYLATE CYCLASE DGCP"/>
    <property type="match status" value="1"/>
</dbReference>
<keyword evidence="2" id="KW-1003">Cell membrane</keyword>
<comment type="caution">
    <text evidence="12">The sequence shown here is derived from an EMBL/GenBank/DDBJ whole genome shotgun (WGS) entry which is preliminary data.</text>
</comment>
<feature type="domain" description="EAL" evidence="10">
    <location>
        <begin position="703"/>
        <end position="957"/>
    </location>
</feature>
<dbReference type="InterPro" id="IPR001633">
    <property type="entry name" value="EAL_dom"/>
</dbReference>
<evidence type="ECO:0000259" key="8">
    <source>
        <dbReference type="PROSITE" id="PS50112"/>
    </source>
</evidence>